<gene>
    <name evidence="1" type="ORF">CDAR_267731</name>
</gene>
<dbReference type="Proteomes" id="UP001054837">
    <property type="component" value="Unassembled WGS sequence"/>
</dbReference>
<evidence type="ECO:0000313" key="1">
    <source>
        <dbReference type="EMBL" id="GIY22250.1"/>
    </source>
</evidence>
<protein>
    <submittedName>
        <fullName evidence="1">Uncharacterized protein</fullName>
    </submittedName>
</protein>
<sequence>MQELRFDNSFSPGHHTFDINLTVLIFEKFHVAVAILRTVRKFQLMTSRDIIPDCSWLSNTSLGSLIVRYCLTIARIFLKIIEVEVQVIPSFIKRISIGNQVPQ</sequence>
<dbReference type="EMBL" id="BPLQ01006427">
    <property type="protein sequence ID" value="GIY22250.1"/>
    <property type="molecule type" value="Genomic_DNA"/>
</dbReference>
<organism evidence="1 2">
    <name type="scientific">Caerostris darwini</name>
    <dbReference type="NCBI Taxonomy" id="1538125"/>
    <lineage>
        <taxon>Eukaryota</taxon>
        <taxon>Metazoa</taxon>
        <taxon>Ecdysozoa</taxon>
        <taxon>Arthropoda</taxon>
        <taxon>Chelicerata</taxon>
        <taxon>Arachnida</taxon>
        <taxon>Araneae</taxon>
        <taxon>Araneomorphae</taxon>
        <taxon>Entelegynae</taxon>
        <taxon>Araneoidea</taxon>
        <taxon>Araneidae</taxon>
        <taxon>Caerostris</taxon>
    </lineage>
</organism>
<comment type="caution">
    <text evidence="1">The sequence shown here is derived from an EMBL/GenBank/DDBJ whole genome shotgun (WGS) entry which is preliminary data.</text>
</comment>
<dbReference type="AlphaFoldDB" id="A0AAV4RPM3"/>
<reference evidence="1 2" key="1">
    <citation type="submission" date="2021-06" db="EMBL/GenBank/DDBJ databases">
        <title>Caerostris darwini draft genome.</title>
        <authorList>
            <person name="Kono N."/>
            <person name="Arakawa K."/>
        </authorList>
    </citation>
    <scope>NUCLEOTIDE SEQUENCE [LARGE SCALE GENOMIC DNA]</scope>
</reference>
<evidence type="ECO:0000313" key="2">
    <source>
        <dbReference type="Proteomes" id="UP001054837"/>
    </source>
</evidence>
<proteinExistence type="predicted"/>
<keyword evidence="2" id="KW-1185">Reference proteome</keyword>
<accession>A0AAV4RPM3</accession>
<name>A0AAV4RPM3_9ARAC</name>